<accession>A0ABQ9GVM7</accession>
<evidence type="ECO:0000313" key="1">
    <source>
        <dbReference type="EMBL" id="KAJ8876077.1"/>
    </source>
</evidence>
<protein>
    <submittedName>
        <fullName evidence="1">Uncharacterized protein</fullName>
    </submittedName>
</protein>
<dbReference type="PANTHER" id="PTHR47326">
    <property type="entry name" value="TRANSPOSABLE ELEMENT TC3 TRANSPOSASE-LIKE PROTEIN"/>
    <property type="match status" value="1"/>
</dbReference>
<proteinExistence type="predicted"/>
<sequence length="123" mass="14243">MTKIYHSRPHFTRDDITKVHNQHVQTDENPLAVLPYHHQVPLNMCARVFPNKLTGQVCTNFLENILPVVLGHTSLIIIRRAHFVGNGDPAHVSHMARRYLELKFPDRWIIRLGLTAWPPRSPD</sequence>
<dbReference type="InterPro" id="IPR036397">
    <property type="entry name" value="RNaseH_sf"/>
</dbReference>
<dbReference type="EMBL" id="JARBHB010000009">
    <property type="protein sequence ID" value="KAJ8876077.1"/>
    <property type="molecule type" value="Genomic_DNA"/>
</dbReference>
<organism evidence="1 2">
    <name type="scientific">Dryococelus australis</name>
    <dbReference type="NCBI Taxonomy" id="614101"/>
    <lineage>
        <taxon>Eukaryota</taxon>
        <taxon>Metazoa</taxon>
        <taxon>Ecdysozoa</taxon>
        <taxon>Arthropoda</taxon>
        <taxon>Hexapoda</taxon>
        <taxon>Insecta</taxon>
        <taxon>Pterygota</taxon>
        <taxon>Neoptera</taxon>
        <taxon>Polyneoptera</taxon>
        <taxon>Phasmatodea</taxon>
        <taxon>Verophasmatodea</taxon>
        <taxon>Anareolatae</taxon>
        <taxon>Phasmatidae</taxon>
        <taxon>Eurycanthinae</taxon>
        <taxon>Dryococelus</taxon>
    </lineage>
</organism>
<dbReference type="PANTHER" id="PTHR47326:SF1">
    <property type="entry name" value="HTH PSQ-TYPE DOMAIN-CONTAINING PROTEIN"/>
    <property type="match status" value="1"/>
</dbReference>
<evidence type="ECO:0000313" key="2">
    <source>
        <dbReference type="Proteomes" id="UP001159363"/>
    </source>
</evidence>
<dbReference type="Proteomes" id="UP001159363">
    <property type="component" value="Chromosome 8"/>
</dbReference>
<dbReference type="Gene3D" id="3.30.420.10">
    <property type="entry name" value="Ribonuclease H-like superfamily/Ribonuclease H"/>
    <property type="match status" value="1"/>
</dbReference>
<reference evidence="1 2" key="1">
    <citation type="submission" date="2023-02" db="EMBL/GenBank/DDBJ databases">
        <title>LHISI_Scaffold_Assembly.</title>
        <authorList>
            <person name="Stuart O.P."/>
            <person name="Cleave R."/>
            <person name="Magrath M.J.L."/>
            <person name="Mikheyev A.S."/>
        </authorList>
    </citation>
    <scope>NUCLEOTIDE SEQUENCE [LARGE SCALE GENOMIC DNA]</scope>
    <source>
        <strain evidence="1">Daus_M_001</strain>
        <tissue evidence="1">Leg muscle</tissue>
    </source>
</reference>
<comment type="caution">
    <text evidence="1">The sequence shown here is derived from an EMBL/GenBank/DDBJ whole genome shotgun (WGS) entry which is preliminary data.</text>
</comment>
<name>A0ABQ9GVM7_9NEOP</name>
<keyword evidence="2" id="KW-1185">Reference proteome</keyword>
<gene>
    <name evidence="1" type="ORF">PR048_023986</name>
</gene>